<keyword evidence="1" id="KW-0808">Transferase</keyword>
<sequence>MTIAIIPARGGSKRIPRKNIRPFCGQPMIRYAIQAAQAAGCFEHIVVSTDDAEIAAVARHCGAETPFLRDAALADDHTGTTAVVVDAIRRLDDLGIQADTYCCIYATVPLIRARDLQAAYQRLTASTADYAFSAAAFGFPIQRALQLTANGCATPFWPENMGKRSQDLTPAYQDAGQFYWGRRDAWLGGRGVFDGNGLAQVLPRYRVVDIDTEEDWQLAELLYRVLHQHDV</sequence>
<proteinExistence type="predicted"/>
<dbReference type="GO" id="GO:0008781">
    <property type="term" value="F:N-acylneuraminate cytidylyltransferase activity"/>
    <property type="evidence" value="ECO:0007669"/>
    <property type="project" value="TreeGrafter"/>
</dbReference>
<dbReference type="InterPro" id="IPR003329">
    <property type="entry name" value="Cytidylyl_trans"/>
</dbReference>
<dbReference type="Gene3D" id="3.90.550.10">
    <property type="entry name" value="Spore Coat Polysaccharide Biosynthesis Protein SpsA, Chain A"/>
    <property type="match status" value="1"/>
</dbReference>
<dbReference type="PANTHER" id="PTHR21485:SF6">
    <property type="entry name" value="N-ACYLNEURAMINATE CYTIDYLYLTRANSFERASE-RELATED"/>
    <property type="match status" value="1"/>
</dbReference>
<dbReference type="PANTHER" id="PTHR21485">
    <property type="entry name" value="HAD SUPERFAMILY MEMBERS CMAS AND KDSC"/>
    <property type="match status" value="1"/>
</dbReference>
<dbReference type="RefSeq" id="WP_180907251.1">
    <property type="nucleotide sequence ID" value="NZ_CP047982.1"/>
</dbReference>
<dbReference type="EC" id="2.7.7.81" evidence="1"/>
<organism evidence="1 2">
    <name type="scientific">Aeromonas caviae</name>
    <name type="common">Aeromonas punctata</name>
    <dbReference type="NCBI Taxonomy" id="648"/>
    <lineage>
        <taxon>Bacteria</taxon>
        <taxon>Pseudomonadati</taxon>
        <taxon>Pseudomonadota</taxon>
        <taxon>Gammaproteobacteria</taxon>
        <taxon>Aeromonadales</taxon>
        <taxon>Aeromonadaceae</taxon>
        <taxon>Aeromonas</taxon>
    </lineage>
</organism>
<dbReference type="InterPro" id="IPR050793">
    <property type="entry name" value="CMP-NeuNAc_synthase"/>
</dbReference>
<evidence type="ECO:0000313" key="2">
    <source>
        <dbReference type="Proteomes" id="UP001160758"/>
    </source>
</evidence>
<dbReference type="SUPFAM" id="SSF53448">
    <property type="entry name" value="Nucleotide-diphospho-sugar transferases"/>
    <property type="match status" value="1"/>
</dbReference>
<gene>
    <name evidence="1" type="primary">pseF</name>
    <name evidence="1" type="ORF">N5I07_08515</name>
</gene>
<dbReference type="NCBIfam" id="TIGR03584">
    <property type="entry name" value="PseF"/>
    <property type="match status" value="1"/>
</dbReference>
<dbReference type="EMBL" id="JAOCFT010000001">
    <property type="protein sequence ID" value="MDH1897609.1"/>
    <property type="molecule type" value="Genomic_DNA"/>
</dbReference>
<dbReference type="AlphaFoldDB" id="A0AA42VBA0"/>
<dbReference type="CDD" id="cd02513">
    <property type="entry name" value="CMP-NeuAc_Synthase"/>
    <property type="match status" value="1"/>
</dbReference>
<dbReference type="Pfam" id="PF02348">
    <property type="entry name" value="CTP_transf_3"/>
    <property type="match status" value="1"/>
</dbReference>
<reference evidence="1" key="1">
    <citation type="submission" date="2022-09" db="EMBL/GenBank/DDBJ databases">
        <title>Intensive care unit water sources are persistently colonized with multi-drug resistant bacteria and are the site of extensive horizontal gene transfer of antibiotic resistance genes.</title>
        <authorList>
            <person name="Diorio-Toth L."/>
        </authorList>
    </citation>
    <scope>NUCLEOTIDE SEQUENCE</scope>
    <source>
        <strain evidence="1">GD03796</strain>
    </source>
</reference>
<dbReference type="InterPro" id="IPR020039">
    <property type="entry name" value="PseF"/>
</dbReference>
<comment type="caution">
    <text evidence="1">The sequence shown here is derived from an EMBL/GenBank/DDBJ whole genome shotgun (WGS) entry which is preliminary data.</text>
</comment>
<dbReference type="InterPro" id="IPR029044">
    <property type="entry name" value="Nucleotide-diphossugar_trans"/>
</dbReference>
<name>A0AA42VBA0_AERCA</name>
<evidence type="ECO:0000313" key="1">
    <source>
        <dbReference type="EMBL" id="MDH1897609.1"/>
    </source>
</evidence>
<protein>
    <submittedName>
        <fullName evidence="1">Pseudaminic acid cytidylyltransferase</fullName>
        <ecNumber evidence="1">2.7.7.81</ecNumber>
    </submittedName>
</protein>
<keyword evidence="1" id="KW-0548">Nucleotidyltransferase</keyword>
<dbReference type="Proteomes" id="UP001160758">
    <property type="component" value="Unassembled WGS sequence"/>
</dbReference>
<accession>A0AA42VBA0</accession>